<dbReference type="EMBL" id="QTTT01000001">
    <property type="protein sequence ID" value="REF00743.1"/>
    <property type="molecule type" value="Genomic_DNA"/>
</dbReference>
<proteinExistence type="predicted"/>
<feature type="compositionally biased region" description="Pro residues" evidence="1">
    <location>
        <begin position="1"/>
        <end position="14"/>
    </location>
</feature>
<dbReference type="AlphaFoldDB" id="A0A3D9SXQ8"/>
<protein>
    <submittedName>
        <fullName evidence="2">Uncharacterized protein DUF3500</fullName>
    </submittedName>
</protein>
<dbReference type="Proteomes" id="UP000256661">
    <property type="component" value="Unassembled WGS sequence"/>
</dbReference>
<organism evidence="2 3">
    <name type="scientific">Thermomonospora umbrina</name>
    <dbReference type="NCBI Taxonomy" id="111806"/>
    <lineage>
        <taxon>Bacteria</taxon>
        <taxon>Bacillati</taxon>
        <taxon>Actinomycetota</taxon>
        <taxon>Actinomycetes</taxon>
        <taxon>Streptosporangiales</taxon>
        <taxon>Thermomonosporaceae</taxon>
        <taxon>Thermomonospora</taxon>
    </lineage>
</organism>
<sequence length="360" mass="38366">MSGPPPTPPQPPDPLGAAETAGTAAAMVTAARRLVAVLTDRQSHLARLPWEHAARTRWTYLPRPRTGVRLLDVGEVARKAAHRLLATALSRHAFAQAVTIMALEEVLDLDEGGRRGRHSDDYHVVVFGTPSVESGAGPWSWRLEGHHLPVTATLTPQNAGWEVVVAPVFLGARPARVHHARPGGRLVVGPLAAEEDVARELLRALPPALRARAVVADAAPADIHTTTSAHVHTPVEPPGVAGWELGGGAAELLAELTALYVDRLAEPLAERGHARLRDAEVFFAWEGPTEPGRPCYHRLQAPGLLLVEYDNTTTGPGVADHAHTVLRRPGADFGGDPRTAHLPARHPDARAGAAGQDGRR</sequence>
<accession>A0A3D9SXQ8</accession>
<keyword evidence="3" id="KW-1185">Reference proteome</keyword>
<name>A0A3D9SXQ8_9ACTN</name>
<evidence type="ECO:0000313" key="3">
    <source>
        <dbReference type="Proteomes" id="UP000256661"/>
    </source>
</evidence>
<dbReference type="PANTHER" id="PTHR37489">
    <property type="entry name" value="DUF3500 DOMAIN-CONTAINING PROTEIN"/>
    <property type="match status" value="1"/>
</dbReference>
<feature type="compositionally biased region" description="Low complexity" evidence="1">
    <location>
        <begin position="350"/>
        <end position="360"/>
    </location>
</feature>
<reference evidence="2 3" key="1">
    <citation type="submission" date="2018-08" db="EMBL/GenBank/DDBJ databases">
        <title>Sequencing the genomes of 1000 actinobacteria strains.</title>
        <authorList>
            <person name="Klenk H.-P."/>
        </authorList>
    </citation>
    <scope>NUCLEOTIDE SEQUENCE [LARGE SCALE GENOMIC DNA]</scope>
    <source>
        <strain evidence="2 3">DSM 43927</strain>
    </source>
</reference>
<gene>
    <name evidence="2" type="ORF">DFJ69_6322</name>
</gene>
<dbReference type="RefSeq" id="WP_211328873.1">
    <property type="nucleotide sequence ID" value="NZ_QTTT01000001.1"/>
</dbReference>
<dbReference type="PANTHER" id="PTHR37489:SF1">
    <property type="entry name" value="DUF3500 DOMAIN-CONTAINING PROTEIN"/>
    <property type="match status" value="1"/>
</dbReference>
<feature type="region of interest" description="Disordered" evidence="1">
    <location>
        <begin position="331"/>
        <end position="360"/>
    </location>
</feature>
<feature type="region of interest" description="Disordered" evidence="1">
    <location>
        <begin position="1"/>
        <end position="22"/>
    </location>
</feature>
<evidence type="ECO:0000313" key="2">
    <source>
        <dbReference type="EMBL" id="REF00743.1"/>
    </source>
</evidence>
<evidence type="ECO:0000256" key="1">
    <source>
        <dbReference type="SAM" id="MobiDB-lite"/>
    </source>
</evidence>
<dbReference type="Pfam" id="PF12006">
    <property type="entry name" value="DUF3500"/>
    <property type="match status" value="1"/>
</dbReference>
<dbReference type="InterPro" id="IPR021889">
    <property type="entry name" value="DUF3500"/>
</dbReference>
<comment type="caution">
    <text evidence="2">The sequence shown here is derived from an EMBL/GenBank/DDBJ whole genome shotgun (WGS) entry which is preliminary data.</text>
</comment>